<sequence>MLKKLCFAVALLLAGANLQAAEPPIEKSQSVVSINGAKYYVHTVKAGETIYSLAKIYGVSEQVITKENPQLNEGLKTGQTIKIPLVESVVTNQTEKISPRKLKRTFDQHAVQAGETLYSISKRYSISVETIIEDNPGLDPVHLQIGSNLLIRKKAIGKTDERENTEAWYQYKDQLNQVASDGYLYHIVESGDTMYALARRFDTTVETLIELNGIQPSELRSGSMIKIPGRGRIASSVGSQPVQSDLVESIKTIPVKEIDFWALKTNEPLRIALLLPLSEDGGANPNYTDFYQGFLLGLEKIKNEYHYSVRVDLFDTQHNTARMEQIVADPDFKEAQLIVGPVYEEELPAVLEYAEEHAIPIVSPLDDIEQTESDVLFQMAPPQSRKYAKIEELVDGEDKHVTLVYGEHNDKEFEHEIRATLGPNIHPEVMNYRFGDRSSERAINSLLTNGRDNVFIVLSNNSTEVDRILAAFSSANTNLVARGRTAPKFTIVGNSRWNRFRNLDRALFFKNRVVLFSTYHAKRDADIIKKFDSDYIKAFGLLPSLYSYRGYDAAMIFAPAMYSDIQYDMEGRNYTPLQTTYTFEQAPGRYNHTNQNWMRINYHPDFTITVD</sequence>
<dbReference type="SUPFAM" id="SSF53822">
    <property type="entry name" value="Periplasmic binding protein-like I"/>
    <property type="match status" value="1"/>
</dbReference>
<dbReference type="CDD" id="cd06268">
    <property type="entry name" value="PBP1_ABC_transporter_LIVBP-like"/>
    <property type="match status" value="1"/>
</dbReference>
<dbReference type="EMBL" id="DWYR01000009">
    <property type="protein sequence ID" value="HJA98614.1"/>
    <property type="molecule type" value="Genomic_DNA"/>
</dbReference>
<dbReference type="InterPro" id="IPR036779">
    <property type="entry name" value="LysM_dom_sf"/>
</dbReference>
<feature type="signal peptide" evidence="1">
    <location>
        <begin position="1"/>
        <end position="20"/>
    </location>
</feature>
<name>A0A9D2ID40_9BACT</name>
<dbReference type="InterPro" id="IPR028082">
    <property type="entry name" value="Peripla_BP_I"/>
</dbReference>
<dbReference type="PROSITE" id="PS51782">
    <property type="entry name" value="LYSM"/>
    <property type="match status" value="3"/>
</dbReference>
<accession>A0A9D2ID40</accession>
<keyword evidence="1" id="KW-0732">Signal</keyword>
<feature type="chain" id="PRO_5039654829" evidence="1">
    <location>
        <begin position="21"/>
        <end position="611"/>
    </location>
</feature>
<evidence type="ECO:0000256" key="1">
    <source>
        <dbReference type="SAM" id="SignalP"/>
    </source>
</evidence>
<evidence type="ECO:0000259" key="2">
    <source>
        <dbReference type="PROSITE" id="PS51782"/>
    </source>
</evidence>
<organism evidence="3 4">
    <name type="scientific">Candidatus Alistipes avicola</name>
    <dbReference type="NCBI Taxonomy" id="2838432"/>
    <lineage>
        <taxon>Bacteria</taxon>
        <taxon>Pseudomonadati</taxon>
        <taxon>Bacteroidota</taxon>
        <taxon>Bacteroidia</taxon>
        <taxon>Bacteroidales</taxon>
        <taxon>Rikenellaceae</taxon>
        <taxon>Alistipes</taxon>
    </lineage>
</organism>
<dbReference type="Gene3D" id="3.10.350.10">
    <property type="entry name" value="LysM domain"/>
    <property type="match status" value="3"/>
</dbReference>
<feature type="domain" description="LysM" evidence="2">
    <location>
        <begin position="184"/>
        <end position="227"/>
    </location>
</feature>
<feature type="domain" description="LysM" evidence="2">
    <location>
        <begin position="107"/>
        <end position="151"/>
    </location>
</feature>
<reference evidence="3" key="1">
    <citation type="journal article" date="2021" name="PeerJ">
        <title>Extensive microbial diversity within the chicken gut microbiome revealed by metagenomics and culture.</title>
        <authorList>
            <person name="Gilroy R."/>
            <person name="Ravi A."/>
            <person name="Getino M."/>
            <person name="Pursley I."/>
            <person name="Horton D.L."/>
            <person name="Alikhan N.F."/>
            <person name="Baker D."/>
            <person name="Gharbi K."/>
            <person name="Hall N."/>
            <person name="Watson M."/>
            <person name="Adriaenssens E.M."/>
            <person name="Foster-Nyarko E."/>
            <person name="Jarju S."/>
            <person name="Secka A."/>
            <person name="Antonio M."/>
            <person name="Oren A."/>
            <person name="Chaudhuri R.R."/>
            <person name="La Ragione R."/>
            <person name="Hildebrand F."/>
            <person name="Pallen M.J."/>
        </authorList>
    </citation>
    <scope>NUCLEOTIDE SEQUENCE</scope>
    <source>
        <strain evidence="3">CHK169-11906</strain>
    </source>
</reference>
<comment type="caution">
    <text evidence="3">The sequence shown here is derived from an EMBL/GenBank/DDBJ whole genome shotgun (WGS) entry which is preliminary data.</text>
</comment>
<dbReference type="Pfam" id="PF01476">
    <property type="entry name" value="LysM"/>
    <property type="match status" value="3"/>
</dbReference>
<dbReference type="AlphaFoldDB" id="A0A9D2ID40"/>
<dbReference type="InterPro" id="IPR018392">
    <property type="entry name" value="LysM"/>
</dbReference>
<proteinExistence type="predicted"/>
<dbReference type="SMART" id="SM00257">
    <property type="entry name" value="LysM"/>
    <property type="match status" value="3"/>
</dbReference>
<evidence type="ECO:0000313" key="3">
    <source>
        <dbReference type="EMBL" id="HJA98614.1"/>
    </source>
</evidence>
<dbReference type="SUPFAM" id="SSF54106">
    <property type="entry name" value="LysM domain"/>
    <property type="match status" value="3"/>
</dbReference>
<feature type="domain" description="LysM" evidence="2">
    <location>
        <begin position="40"/>
        <end position="83"/>
    </location>
</feature>
<dbReference type="CDD" id="cd00118">
    <property type="entry name" value="LysM"/>
    <property type="match status" value="3"/>
</dbReference>
<dbReference type="Gene3D" id="3.40.50.2300">
    <property type="match status" value="2"/>
</dbReference>
<gene>
    <name evidence="3" type="ORF">H9779_03315</name>
</gene>
<protein>
    <submittedName>
        <fullName evidence="3">Penicillin-binding protein activator</fullName>
    </submittedName>
</protein>
<evidence type="ECO:0000313" key="4">
    <source>
        <dbReference type="Proteomes" id="UP000824259"/>
    </source>
</evidence>
<dbReference type="PANTHER" id="PTHR33734">
    <property type="entry name" value="LYSM DOMAIN-CONTAINING GPI-ANCHORED PROTEIN 2"/>
    <property type="match status" value="1"/>
</dbReference>
<reference evidence="3" key="2">
    <citation type="submission" date="2021-04" db="EMBL/GenBank/DDBJ databases">
        <authorList>
            <person name="Gilroy R."/>
        </authorList>
    </citation>
    <scope>NUCLEOTIDE SEQUENCE</scope>
    <source>
        <strain evidence="3">CHK169-11906</strain>
    </source>
</reference>
<dbReference type="Proteomes" id="UP000824259">
    <property type="component" value="Unassembled WGS sequence"/>
</dbReference>
<dbReference type="PANTHER" id="PTHR33734:SF22">
    <property type="entry name" value="MEMBRANE-BOUND LYTIC MUREIN TRANSGLYCOSYLASE D"/>
    <property type="match status" value="1"/>
</dbReference>